<dbReference type="Pfam" id="PF02799">
    <property type="entry name" value="NMT_C"/>
    <property type="match status" value="1"/>
</dbReference>
<evidence type="ECO:0000256" key="8">
    <source>
        <dbReference type="RuleBase" id="RU004178"/>
    </source>
</evidence>
<feature type="compositionally biased region" description="Low complexity" evidence="9">
    <location>
        <begin position="58"/>
        <end position="67"/>
    </location>
</feature>
<dbReference type="InterPro" id="IPR022677">
    <property type="entry name" value="NMT_C"/>
</dbReference>
<evidence type="ECO:0000313" key="12">
    <source>
        <dbReference type="EMBL" id="PWO01277.1"/>
    </source>
</evidence>
<dbReference type="EC" id="2.3.1.97" evidence="3 7"/>
<keyword evidence="13" id="KW-1185">Reference proteome</keyword>
<dbReference type="AlphaFoldDB" id="A0A316ZKD8"/>
<evidence type="ECO:0000256" key="4">
    <source>
        <dbReference type="ARBA" id="ARBA00022240"/>
    </source>
</evidence>
<comment type="similarity">
    <text evidence="1 8">Belongs to the NMT family.</text>
</comment>
<feature type="domain" description="Glycylpeptide N-tetradecanoyltransferase C-terminal" evidence="11">
    <location>
        <begin position="366"/>
        <end position="637"/>
    </location>
</feature>
<dbReference type="Gene3D" id="3.40.630.30">
    <property type="match status" value="2"/>
</dbReference>
<feature type="region of interest" description="Disordered" evidence="9">
    <location>
        <begin position="1"/>
        <end position="112"/>
    </location>
</feature>
<dbReference type="GO" id="GO:0004379">
    <property type="term" value="F:glycylpeptide N-tetradecanoyltransferase activity"/>
    <property type="evidence" value="ECO:0007669"/>
    <property type="project" value="UniProtKB-EC"/>
</dbReference>
<name>A0A316ZKD8_9BASI</name>
<feature type="compositionally biased region" description="Basic residues" evidence="9">
    <location>
        <begin position="68"/>
        <end position="85"/>
    </location>
</feature>
<evidence type="ECO:0000259" key="11">
    <source>
        <dbReference type="Pfam" id="PF02799"/>
    </source>
</evidence>
<evidence type="ECO:0000256" key="2">
    <source>
        <dbReference type="ARBA" id="ARBA00011245"/>
    </source>
</evidence>
<dbReference type="PANTHER" id="PTHR11377">
    <property type="entry name" value="N-MYRISTOYL TRANSFERASE"/>
    <property type="match status" value="1"/>
</dbReference>
<dbReference type="FunFam" id="3.40.630.30:FF:000042">
    <property type="entry name" value="Glycylpeptide N-tetradecanoyltransferase"/>
    <property type="match status" value="1"/>
</dbReference>
<feature type="compositionally biased region" description="Low complexity" evidence="9">
    <location>
        <begin position="506"/>
        <end position="528"/>
    </location>
</feature>
<feature type="domain" description="Glycylpeptide N-tetradecanoyltransferase N-terminal" evidence="10">
    <location>
        <begin position="193"/>
        <end position="351"/>
    </location>
</feature>
<feature type="compositionally biased region" description="Basic and acidic residues" evidence="9">
    <location>
        <begin position="153"/>
        <end position="171"/>
    </location>
</feature>
<dbReference type="GeneID" id="37268290"/>
<feature type="compositionally biased region" description="Acidic residues" evidence="9">
    <location>
        <begin position="39"/>
        <end position="57"/>
    </location>
</feature>
<feature type="region of interest" description="Disordered" evidence="9">
    <location>
        <begin position="153"/>
        <end position="208"/>
    </location>
</feature>
<feature type="compositionally biased region" description="Low complexity" evidence="9">
    <location>
        <begin position="90"/>
        <end position="104"/>
    </location>
</feature>
<proteinExistence type="inferred from homology"/>
<evidence type="ECO:0000256" key="6">
    <source>
        <dbReference type="ARBA" id="ARBA00023315"/>
    </source>
</evidence>
<evidence type="ECO:0000256" key="9">
    <source>
        <dbReference type="SAM" id="MobiDB-lite"/>
    </source>
</evidence>
<evidence type="ECO:0000256" key="5">
    <source>
        <dbReference type="ARBA" id="ARBA00022679"/>
    </source>
</evidence>
<accession>A0A316ZKD8</accession>
<evidence type="ECO:0000256" key="7">
    <source>
        <dbReference type="RuleBase" id="RU000586"/>
    </source>
</evidence>
<dbReference type="InterPro" id="IPR000903">
    <property type="entry name" value="NMT"/>
</dbReference>
<dbReference type="Proteomes" id="UP000245946">
    <property type="component" value="Unassembled WGS sequence"/>
</dbReference>
<keyword evidence="6 7" id="KW-0012">Acyltransferase</keyword>
<dbReference type="RefSeq" id="XP_025601555.1">
    <property type="nucleotide sequence ID" value="XM_025740746.1"/>
</dbReference>
<comment type="subunit">
    <text evidence="2">Monomer.</text>
</comment>
<dbReference type="EMBL" id="KZ819283">
    <property type="protein sequence ID" value="PWO01277.1"/>
    <property type="molecule type" value="Genomic_DNA"/>
</dbReference>
<dbReference type="STRING" id="58919.A0A316ZKD8"/>
<gene>
    <name evidence="12" type="ORF">FA09DRAFT_314004</name>
</gene>
<dbReference type="Pfam" id="PF01233">
    <property type="entry name" value="NMT"/>
    <property type="match status" value="1"/>
</dbReference>
<dbReference type="OrthoDB" id="60315at2759"/>
<comment type="catalytic activity">
    <reaction evidence="7">
        <text>N-terminal glycyl-[protein] + tetradecanoyl-CoA = N-tetradecanoylglycyl-[protein] + CoA + H(+)</text>
        <dbReference type="Rhea" id="RHEA:15521"/>
        <dbReference type="Rhea" id="RHEA-COMP:12666"/>
        <dbReference type="Rhea" id="RHEA-COMP:12667"/>
        <dbReference type="ChEBI" id="CHEBI:15378"/>
        <dbReference type="ChEBI" id="CHEBI:57287"/>
        <dbReference type="ChEBI" id="CHEBI:57385"/>
        <dbReference type="ChEBI" id="CHEBI:64723"/>
        <dbReference type="ChEBI" id="CHEBI:133050"/>
        <dbReference type="EC" id="2.3.1.97"/>
    </reaction>
</comment>
<feature type="region of interest" description="Disordered" evidence="9">
    <location>
        <begin position="505"/>
        <end position="559"/>
    </location>
</feature>
<dbReference type="InterPro" id="IPR016181">
    <property type="entry name" value="Acyl_CoA_acyltransferase"/>
</dbReference>
<keyword evidence="5 7" id="KW-0808">Transferase</keyword>
<sequence>MATSAQGAASLASAGAEASQTAASAATDAAAAPAATVQDEADDSGDDDDDDADDADESAAAGSTLNSKQRKKKKSKAAAKLRKRLGLGSGDADGAAASSSSTSSKSKELPDEVVAQIKQTVAAEHGERAASKVDKKNLAEIMSRLNLEREAMLRSQESKQKGQKALADHKFWKTQPVTKPDDAPLRSAAEEGPIKPNQPPHEVQQEPYPLPKDFEWVSMDIDEPEQLKEIYELLSANYVEDDDASLRFNYSPEFLKWVLKHPGYNKKWHIGVRVTSTRKLVAFISGIPHELRVREQAFHSSEINFLCVHKKLRSKRLTPVLIKEVTRQCHLTGVFQAIYTAGAVIPTPIACSRYYHRTLNAVKLLDIGFAAIPQNMSRERYLQRFALPADPLIPGLREMREGDVAKVGRLMRRYMRRFDMAPRFSDEEVRHVMLSGRGVDEGGKRVGQVTWTYVVENRETGAITDVCSFYSLPSSVLDNAKHKVLNAAYLFYYATDVPFTTPAPPAEGTSASASATRSPAAASAAPAPRQKAEDLEPWQRSGITGLSEEEEADERDVPRWDQEDATLKRRLSVRLNALVQDLLILAKKFDFDVVNCLTVMDNQLFLSEQKFGPGDGFLRFYLFNWRVQPIAGGMGNRAGEPELDPVVAHLKATATASSQSSGGKVSDEQMMRIMERRPRAELGSGNGIVMV</sequence>
<dbReference type="PROSITE" id="PS00976">
    <property type="entry name" value="NMT_2"/>
    <property type="match status" value="1"/>
</dbReference>
<feature type="compositionally biased region" description="Basic and acidic residues" evidence="9">
    <location>
        <begin position="179"/>
        <end position="193"/>
    </location>
</feature>
<organism evidence="12 13">
    <name type="scientific">Tilletiopsis washingtonensis</name>
    <dbReference type="NCBI Taxonomy" id="58919"/>
    <lineage>
        <taxon>Eukaryota</taxon>
        <taxon>Fungi</taxon>
        <taxon>Dikarya</taxon>
        <taxon>Basidiomycota</taxon>
        <taxon>Ustilaginomycotina</taxon>
        <taxon>Exobasidiomycetes</taxon>
        <taxon>Entylomatales</taxon>
        <taxon>Entylomatales incertae sedis</taxon>
        <taxon>Tilletiopsis</taxon>
    </lineage>
</organism>
<evidence type="ECO:0000259" key="10">
    <source>
        <dbReference type="Pfam" id="PF01233"/>
    </source>
</evidence>
<feature type="compositionally biased region" description="Low complexity" evidence="9">
    <location>
        <begin position="1"/>
        <end position="38"/>
    </location>
</feature>
<reference evidence="12 13" key="1">
    <citation type="journal article" date="2018" name="Mol. Biol. Evol.">
        <title>Broad Genomic Sampling Reveals a Smut Pathogenic Ancestry of the Fungal Clade Ustilaginomycotina.</title>
        <authorList>
            <person name="Kijpornyongpan T."/>
            <person name="Mondo S.J."/>
            <person name="Barry K."/>
            <person name="Sandor L."/>
            <person name="Lee J."/>
            <person name="Lipzen A."/>
            <person name="Pangilinan J."/>
            <person name="LaButti K."/>
            <person name="Hainaut M."/>
            <person name="Henrissat B."/>
            <person name="Grigoriev I.V."/>
            <person name="Spatafora J.W."/>
            <person name="Aime M.C."/>
        </authorList>
    </citation>
    <scope>NUCLEOTIDE SEQUENCE [LARGE SCALE GENOMIC DNA]</scope>
    <source>
        <strain evidence="12 13">MCA 4186</strain>
    </source>
</reference>
<dbReference type="InterPro" id="IPR022678">
    <property type="entry name" value="NMT_CS"/>
</dbReference>
<dbReference type="InterPro" id="IPR022676">
    <property type="entry name" value="NMT_N"/>
</dbReference>
<evidence type="ECO:0000313" key="13">
    <source>
        <dbReference type="Proteomes" id="UP000245946"/>
    </source>
</evidence>
<comment type="function">
    <text evidence="7">Adds a myristoyl group to the N-terminal glycine residue of certain cellular proteins.</text>
</comment>
<evidence type="ECO:0000256" key="3">
    <source>
        <dbReference type="ARBA" id="ARBA00012923"/>
    </source>
</evidence>
<protein>
    <recommendedName>
        <fullName evidence="4 7">Glycylpeptide N-tetradecanoyltransferase</fullName>
        <ecNumber evidence="3 7">2.3.1.97</ecNumber>
    </recommendedName>
</protein>
<dbReference type="GO" id="GO:0005737">
    <property type="term" value="C:cytoplasm"/>
    <property type="evidence" value="ECO:0007669"/>
    <property type="project" value="TreeGrafter"/>
</dbReference>
<dbReference type="SUPFAM" id="SSF55729">
    <property type="entry name" value="Acyl-CoA N-acyltransferases (Nat)"/>
    <property type="match status" value="2"/>
</dbReference>
<evidence type="ECO:0000256" key="1">
    <source>
        <dbReference type="ARBA" id="ARBA00009469"/>
    </source>
</evidence>
<dbReference type="PANTHER" id="PTHR11377:SF5">
    <property type="entry name" value="GLYCYLPEPTIDE N-TETRADECANOYLTRANSFERASE"/>
    <property type="match status" value="1"/>
</dbReference>
<dbReference type="PROSITE" id="PS00975">
    <property type="entry name" value="NMT_1"/>
    <property type="match status" value="1"/>
</dbReference>